<dbReference type="InterPro" id="IPR011010">
    <property type="entry name" value="DNA_brk_join_enz"/>
</dbReference>
<dbReference type="EMBL" id="JAAOMA010000070">
    <property type="protein sequence ID" value="NHR08574.1"/>
    <property type="molecule type" value="Genomic_DNA"/>
</dbReference>
<organism evidence="3 4">
    <name type="scientific">Chromobacterium fluminis</name>
    <dbReference type="NCBI Taxonomy" id="3044269"/>
    <lineage>
        <taxon>Bacteria</taxon>
        <taxon>Pseudomonadati</taxon>
        <taxon>Pseudomonadota</taxon>
        <taxon>Betaproteobacteria</taxon>
        <taxon>Neisseriales</taxon>
        <taxon>Chromobacteriaceae</taxon>
        <taxon>Chromobacterium</taxon>
    </lineage>
</organism>
<proteinExistence type="predicted"/>
<evidence type="ECO:0000256" key="1">
    <source>
        <dbReference type="ARBA" id="ARBA00023172"/>
    </source>
</evidence>
<protein>
    <submittedName>
        <fullName evidence="3">Tyrosine-type recombinase/integrase</fullName>
    </submittedName>
</protein>
<sequence length="534" mass="61216">MSSASKLQTSIDFGARSIEPAFNTKVLTWSGSTVDTSGKKWRISTRRTLNWELMHLRPGTTLQATLAYFRNCLRQLSDDTIFGKFKSLNTIFVTAIEANFDISNAIKIDISFYETIRNCLLKKVSPNTVRSHLQTYRNWYLWCTDAEFEGFDEEIATVLENRIIGGNIKGAAVLRNDPNEGPLHQIQFDALTARLRQAEENHTLSIEILTAAWLFIIYGTNTRNILLLNEEDLIKTRLIDGSEVYELRIPRIKKRQQQERADFKTRSLPPGIGQLLEKLKQQNARQRRLALLDHNPTRFSQPMFRRKKPYAELLNTEFEAEAYRQPSIWFNQALAHVVEKLELKSADGEPLRLTPRRLRYTFATRLVQEGASPMELAEALDHTDLQHVMVYFNARSDAVIRLDSVLTLPLMPVAQAFMGMVVPDENQAKRGNDPASRIKFLNRQQHQLKTVGTCGSFGFCELAAPIACYTCFKFQPWLDAPHQDVLDWLVSEREKHLARGVDPKMTQIHDSTLRAVNEVIHLCQAIHHNARDMP</sequence>
<reference evidence="3 4" key="1">
    <citation type="submission" date="2020-03" db="EMBL/GenBank/DDBJ databases">
        <title>Draft genome sequence of environmentally isolated cultures.</title>
        <authorList>
            <person name="Wilson H.S."/>
            <person name="De Leon M.E."/>
        </authorList>
    </citation>
    <scope>NUCLEOTIDE SEQUENCE [LARGE SCALE GENOMIC DNA]</scope>
    <source>
        <strain evidence="3 4">HSC-31F16</strain>
    </source>
</reference>
<dbReference type="Proteomes" id="UP001515641">
    <property type="component" value="Unassembled WGS sequence"/>
</dbReference>
<dbReference type="InterPro" id="IPR002104">
    <property type="entry name" value="Integrase_catalytic"/>
</dbReference>
<dbReference type="RefSeq" id="WP_166454204.1">
    <property type="nucleotide sequence ID" value="NZ_JAAOMA010000070.1"/>
</dbReference>
<evidence type="ECO:0000313" key="4">
    <source>
        <dbReference type="Proteomes" id="UP001515641"/>
    </source>
</evidence>
<dbReference type="Gene3D" id="1.10.443.10">
    <property type="entry name" value="Intergrase catalytic core"/>
    <property type="match status" value="1"/>
</dbReference>
<evidence type="ECO:0000313" key="3">
    <source>
        <dbReference type="EMBL" id="NHR08574.1"/>
    </source>
</evidence>
<evidence type="ECO:0000259" key="2">
    <source>
        <dbReference type="PROSITE" id="PS51898"/>
    </source>
</evidence>
<feature type="domain" description="Tyr recombinase" evidence="2">
    <location>
        <begin position="190"/>
        <end position="407"/>
    </location>
</feature>
<keyword evidence="4" id="KW-1185">Reference proteome</keyword>
<dbReference type="Pfam" id="PF00589">
    <property type="entry name" value="Phage_integrase"/>
    <property type="match status" value="1"/>
</dbReference>
<name>A0ABX0L9T7_9NEIS</name>
<dbReference type="SUPFAM" id="SSF56349">
    <property type="entry name" value="DNA breaking-rejoining enzymes"/>
    <property type="match status" value="1"/>
</dbReference>
<accession>A0ABX0L9T7</accession>
<keyword evidence="1" id="KW-0233">DNA recombination</keyword>
<dbReference type="InterPro" id="IPR013762">
    <property type="entry name" value="Integrase-like_cat_sf"/>
</dbReference>
<comment type="caution">
    <text evidence="3">The sequence shown here is derived from an EMBL/GenBank/DDBJ whole genome shotgun (WGS) entry which is preliminary data.</text>
</comment>
<gene>
    <name evidence="3" type="ORF">HA052_25620</name>
</gene>
<dbReference type="PROSITE" id="PS51898">
    <property type="entry name" value="TYR_RECOMBINASE"/>
    <property type="match status" value="1"/>
</dbReference>